<dbReference type="InterPro" id="IPR031329">
    <property type="entry name" value="NEUT/ALK_ceramidase_N"/>
</dbReference>
<reference evidence="2 3" key="1">
    <citation type="submission" date="2020-02" db="EMBL/GenBank/DDBJ databases">
        <authorList>
            <person name="Kim M.K."/>
        </authorList>
    </citation>
    <scope>NUCLEOTIDE SEQUENCE [LARGE SCALE GENOMIC DNA]</scope>
    <source>
        <strain evidence="2 3">BT327</strain>
    </source>
</reference>
<accession>A0A6B3LTT2</accession>
<proteinExistence type="predicted"/>
<dbReference type="Pfam" id="PF04734">
    <property type="entry name" value="Ceramidase_alk"/>
    <property type="match status" value="1"/>
</dbReference>
<evidence type="ECO:0000313" key="3">
    <source>
        <dbReference type="Proteomes" id="UP000474777"/>
    </source>
</evidence>
<sequence>MKIKKNRLLRRTLFVLLPLLVLLACTIRRNNYTPYTETAYYKETINTLQQQAPLITDGDTLQVGWAKIDITPPAPFPFAGYGKRLGMDYTEIHDPAYVRTFALSNGKQDAYFIALDMLITPMTLTAALNDASAKAGLKPEQLYLSATHTHTSFGGWGENLMGWVMAGKYSQEQVNLTAAKIIESIQLAKANAEKAKVGYGKAFAGHLVGNRLNGQESVRDTTVRFIKFEQADGDVGVLATFSAHVTVLPSKQAILSRDYPGALIDALEKEVDFAAFSAGAVASHRPLYHHGDTFMSVDSLGIQLARTIVPELDAVQMSYTTRLGYSRLPLQLPDAEFRIGDNYHLAPWLFHSLFGNYPAFVSSLQVDNIVLLGAPADYSGEFMKELEQQATQQHQQLIVTGFNGGYMGYLLPSRHHGLDAYEARDMNFYGKWGGDYLTAIFRQVMQKHAAPQAPAR</sequence>
<gene>
    <name evidence="2" type="ORF">GXP69_16150</name>
</gene>
<dbReference type="AlphaFoldDB" id="A0A6B3LTT2"/>
<comment type="caution">
    <text evidence="2">The sequence shown here is derived from an EMBL/GenBank/DDBJ whole genome shotgun (WGS) entry which is preliminary data.</text>
</comment>
<evidence type="ECO:0000259" key="1">
    <source>
        <dbReference type="Pfam" id="PF04734"/>
    </source>
</evidence>
<dbReference type="Proteomes" id="UP000474777">
    <property type="component" value="Unassembled WGS sequence"/>
</dbReference>
<feature type="domain" description="Neutral/alkaline non-lysosomal ceramidase N-terminal" evidence="1">
    <location>
        <begin position="62"/>
        <end position="273"/>
    </location>
</feature>
<dbReference type="PROSITE" id="PS51257">
    <property type="entry name" value="PROKAR_LIPOPROTEIN"/>
    <property type="match status" value="1"/>
</dbReference>
<protein>
    <recommendedName>
        <fullName evidence="1">Neutral/alkaline non-lysosomal ceramidase N-terminal domain-containing protein</fullName>
    </recommendedName>
</protein>
<dbReference type="RefSeq" id="WP_163916230.1">
    <property type="nucleotide sequence ID" value="NZ_JAAGWD010000008.1"/>
</dbReference>
<keyword evidence="3" id="KW-1185">Reference proteome</keyword>
<evidence type="ECO:0000313" key="2">
    <source>
        <dbReference type="EMBL" id="NEM99233.1"/>
    </source>
</evidence>
<organism evidence="2 3">
    <name type="scientific">Pontibacter burrus</name>
    <dbReference type="NCBI Taxonomy" id="2704466"/>
    <lineage>
        <taxon>Bacteria</taxon>
        <taxon>Pseudomonadati</taxon>
        <taxon>Bacteroidota</taxon>
        <taxon>Cytophagia</taxon>
        <taxon>Cytophagales</taxon>
        <taxon>Hymenobacteraceae</taxon>
        <taxon>Pontibacter</taxon>
    </lineage>
</organism>
<dbReference type="EMBL" id="JAAGWD010000008">
    <property type="protein sequence ID" value="NEM99233.1"/>
    <property type="molecule type" value="Genomic_DNA"/>
</dbReference>
<name>A0A6B3LTT2_9BACT</name>